<dbReference type="SUPFAM" id="SSF56112">
    <property type="entry name" value="Protein kinase-like (PK-like)"/>
    <property type="match status" value="1"/>
</dbReference>
<evidence type="ECO:0000256" key="4">
    <source>
        <dbReference type="ARBA" id="ARBA00022679"/>
    </source>
</evidence>
<dbReference type="InterPro" id="IPR011009">
    <property type="entry name" value="Kinase-like_dom_sf"/>
</dbReference>
<dbReference type="CDD" id="cd00054">
    <property type="entry name" value="EGF_CA"/>
    <property type="match status" value="1"/>
</dbReference>
<evidence type="ECO:0000256" key="20">
    <source>
        <dbReference type="SAM" id="SignalP"/>
    </source>
</evidence>
<evidence type="ECO:0000256" key="18">
    <source>
        <dbReference type="PROSITE-ProRule" id="PRU10141"/>
    </source>
</evidence>
<evidence type="ECO:0000256" key="12">
    <source>
        <dbReference type="ARBA" id="ARBA00023157"/>
    </source>
</evidence>
<dbReference type="PROSITE" id="PS50948">
    <property type="entry name" value="PAN"/>
    <property type="match status" value="1"/>
</dbReference>
<keyword evidence="26" id="KW-1185">Reference proteome</keyword>
<comment type="catalytic activity">
    <reaction evidence="15 16">
        <text>L-seryl-[protein] + ATP = O-phospho-L-seryl-[protein] + ADP + H(+)</text>
        <dbReference type="Rhea" id="RHEA:17989"/>
        <dbReference type="Rhea" id="RHEA-COMP:9863"/>
        <dbReference type="Rhea" id="RHEA-COMP:11604"/>
        <dbReference type="ChEBI" id="CHEBI:15378"/>
        <dbReference type="ChEBI" id="CHEBI:29999"/>
        <dbReference type="ChEBI" id="CHEBI:30616"/>
        <dbReference type="ChEBI" id="CHEBI:83421"/>
        <dbReference type="ChEBI" id="CHEBI:456216"/>
        <dbReference type="EC" id="2.7.11.1"/>
    </reaction>
</comment>
<keyword evidence="5 19" id="KW-0812">Transmembrane</keyword>
<evidence type="ECO:0000259" key="21">
    <source>
        <dbReference type="PROSITE" id="PS50011"/>
    </source>
</evidence>
<name>A0A067JDL1_JATCU</name>
<proteinExistence type="inferred from homology"/>
<dbReference type="PROSITE" id="PS50927">
    <property type="entry name" value="BULB_LECTIN"/>
    <property type="match status" value="1"/>
</dbReference>
<dbReference type="CDD" id="cd01098">
    <property type="entry name" value="PAN_AP_plant"/>
    <property type="match status" value="1"/>
</dbReference>
<dbReference type="PANTHER" id="PTHR27002">
    <property type="entry name" value="RECEPTOR-LIKE SERINE/THREONINE-PROTEIN KINASE SD1-8"/>
    <property type="match status" value="1"/>
</dbReference>
<keyword evidence="13" id="KW-0325">Glycoprotein</keyword>
<keyword evidence="2" id="KW-1003">Cell membrane</keyword>
<keyword evidence="8 16" id="KW-0418">Kinase</keyword>
<dbReference type="EMBL" id="KK915662">
    <property type="protein sequence ID" value="KDP20843.1"/>
    <property type="molecule type" value="Genomic_DNA"/>
</dbReference>
<dbReference type="Pfam" id="PF01453">
    <property type="entry name" value="B_lectin"/>
    <property type="match status" value="1"/>
</dbReference>
<keyword evidence="12" id="KW-1015">Disulfide bond</keyword>
<comment type="similarity">
    <text evidence="16">Belongs to the protein kinase superfamily. Ser/Thr protein kinase family.</text>
</comment>
<evidence type="ECO:0000256" key="6">
    <source>
        <dbReference type="ARBA" id="ARBA00022729"/>
    </source>
</evidence>
<dbReference type="Pfam" id="PF00954">
    <property type="entry name" value="S_locus_glycop"/>
    <property type="match status" value="1"/>
</dbReference>
<feature type="signal peptide" evidence="20">
    <location>
        <begin position="1"/>
        <end position="22"/>
    </location>
</feature>
<feature type="binding site" evidence="18">
    <location>
        <position position="548"/>
    </location>
    <ligand>
        <name>ATP</name>
        <dbReference type="ChEBI" id="CHEBI:30616"/>
    </ligand>
</feature>
<keyword evidence="10 19" id="KW-1133">Transmembrane helix</keyword>
<dbReference type="InterPro" id="IPR000858">
    <property type="entry name" value="S_locus_glycoprot_dom"/>
</dbReference>
<dbReference type="GO" id="GO:0048544">
    <property type="term" value="P:recognition of pollen"/>
    <property type="evidence" value="ECO:0007669"/>
    <property type="project" value="InterPro"/>
</dbReference>
<dbReference type="InterPro" id="IPR000742">
    <property type="entry name" value="EGF"/>
</dbReference>
<dbReference type="PROSITE" id="PS50011">
    <property type="entry name" value="PROTEIN_KINASE_DOM"/>
    <property type="match status" value="1"/>
</dbReference>
<dbReference type="Pfam" id="PF11883">
    <property type="entry name" value="DUF3403"/>
    <property type="match status" value="1"/>
</dbReference>
<evidence type="ECO:0000259" key="23">
    <source>
        <dbReference type="PROSITE" id="PS50927"/>
    </source>
</evidence>
<dbReference type="InterPro" id="IPR001480">
    <property type="entry name" value="Bulb-type_lectin_dom"/>
</dbReference>
<keyword evidence="4 16" id="KW-0808">Transferase</keyword>
<protein>
    <recommendedName>
        <fullName evidence="16">Receptor-like serine/threonine-protein kinase</fullName>
        <ecNumber evidence="16">2.7.11.1</ecNumber>
    </recommendedName>
</protein>
<evidence type="ECO:0000256" key="19">
    <source>
        <dbReference type="SAM" id="Phobius"/>
    </source>
</evidence>
<dbReference type="Pfam" id="PF08276">
    <property type="entry name" value="PAN_2"/>
    <property type="match status" value="1"/>
</dbReference>
<organism evidence="25 26">
    <name type="scientific">Jatropha curcas</name>
    <name type="common">Barbados nut</name>
    <dbReference type="NCBI Taxonomy" id="180498"/>
    <lineage>
        <taxon>Eukaryota</taxon>
        <taxon>Viridiplantae</taxon>
        <taxon>Streptophyta</taxon>
        <taxon>Embryophyta</taxon>
        <taxon>Tracheophyta</taxon>
        <taxon>Spermatophyta</taxon>
        <taxon>Magnoliopsida</taxon>
        <taxon>eudicotyledons</taxon>
        <taxon>Gunneridae</taxon>
        <taxon>Pentapetalae</taxon>
        <taxon>rosids</taxon>
        <taxon>fabids</taxon>
        <taxon>Malpighiales</taxon>
        <taxon>Euphorbiaceae</taxon>
        <taxon>Crotonoideae</taxon>
        <taxon>Jatropheae</taxon>
        <taxon>Jatropha</taxon>
    </lineage>
</organism>
<evidence type="ECO:0000259" key="22">
    <source>
        <dbReference type="PROSITE" id="PS50026"/>
    </source>
</evidence>
<dbReference type="PANTHER" id="PTHR27002:SF1095">
    <property type="entry name" value="G-TYPE LECTIN S-RECEPTOR-LIKE SERINE_THREONINE-PROTEIN KINASE RKS1"/>
    <property type="match status" value="1"/>
</dbReference>
<evidence type="ECO:0000256" key="1">
    <source>
        <dbReference type="ARBA" id="ARBA00004251"/>
    </source>
</evidence>
<dbReference type="CDD" id="cd00028">
    <property type="entry name" value="B_lectin"/>
    <property type="match status" value="1"/>
</dbReference>
<feature type="domain" description="Apple" evidence="24">
    <location>
        <begin position="343"/>
        <end position="422"/>
    </location>
</feature>
<accession>A0A067JDL1</accession>
<dbReference type="InterPro" id="IPR003609">
    <property type="entry name" value="Pan_app"/>
</dbReference>
<evidence type="ECO:0000256" key="13">
    <source>
        <dbReference type="ARBA" id="ARBA00023180"/>
    </source>
</evidence>
<evidence type="ECO:0000256" key="2">
    <source>
        <dbReference type="ARBA" id="ARBA00022475"/>
    </source>
</evidence>
<keyword evidence="9 16" id="KW-0067">ATP-binding</keyword>
<dbReference type="InterPro" id="IPR021820">
    <property type="entry name" value="S-locus_recpt_kinase_C"/>
</dbReference>
<dbReference type="PROSITE" id="PS50026">
    <property type="entry name" value="EGF_3"/>
    <property type="match status" value="1"/>
</dbReference>
<dbReference type="FunFam" id="1.10.510.10:FF:000060">
    <property type="entry name" value="G-type lectin S-receptor-like serine/threonine-protein kinase"/>
    <property type="match status" value="1"/>
</dbReference>
<keyword evidence="3 16" id="KW-0723">Serine/threonine-protein kinase</keyword>
<dbReference type="GO" id="GO:0005886">
    <property type="term" value="C:plasma membrane"/>
    <property type="evidence" value="ECO:0007669"/>
    <property type="project" value="UniProtKB-SubCell"/>
</dbReference>
<feature type="chain" id="PRO_5001638585" description="Receptor-like serine/threonine-protein kinase" evidence="20">
    <location>
        <begin position="23"/>
        <end position="836"/>
    </location>
</feature>
<dbReference type="PROSITE" id="PS00107">
    <property type="entry name" value="PROTEIN_KINASE_ATP"/>
    <property type="match status" value="1"/>
</dbReference>
<comment type="catalytic activity">
    <reaction evidence="14 16">
        <text>L-threonyl-[protein] + ATP = O-phospho-L-threonyl-[protein] + ADP + H(+)</text>
        <dbReference type="Rhea" id="RHEA:46608"/>
        <dbReference type="Rhea" id="RHEA-COMP:11060"/>
        <dbReference type="Rhea" id="RHEA-COMP:11605"/>
        <dbReference type="ChEBI" id="CHEBI:15378"/>
        <dbReference type="ChEBI" id="CHEBI:30013"/>
        <dbReference type="ChEBI" id="CHEBI:30616"/>
        <dbReference type="ChEBI" id="CHEBI:61977"/>
        <dbReference type="ChEBI" id="CHEBI:456216"/>
        <dbReference type="EC" id="2.7.11.1"/>
    </reaction>
</comment>
<dbReference type="PROSITE" id="PS00108">
    <property type="entry name" value="PROTEIN_KINASE_ST"/>
    <property type="match status" value="1"/>
</dbReference>
<evidence type="ECO:0000256" key="17">
    <source>
        <dbReference type="PROSITE-ProRule" id="PRU00076"/>
    </source>
</evidence>
<keyword evidence="7 16" id="KW-0547">Nucleotide-binding</keyword>
<dbReference type="FunFam" id="2.90.10.10:FF:000029">
    <property type="entry name" value="G-type lectin S-receptor-like serine/threonine-protein kinase"/>
    <property type="match status" value="1"/>
</dbReference>
<dbReference type="GO" id="GO:0005524">
    <property type="term" value="F:ATP binding"/>
    <property type="evidence" value="ECO:0007669"/>
    <property type="project" value="UniProtKB-UniRule"/>
</dbReference>
<dbReference type="Gene3D" id="1.10.510.10">
    <property type="entry name" value="Transferase(Phosphotransferase) domain 1"/>
    <property type="match status" value="1"/>
</dbReference>
<dbReference type="GO" id="GO:0004674">
    <property type="term" value="F:protein serine/threonine kinase activity"/>
    <property type="evidence" value="ECO:0007669"/>
    <property type="project" value="UniProtKB-KW"/>
</dbReference>
<evidence type="ECO:0000259" key="24">
    <source>
        <dbReference type="PROSITE" id="PS50948"/>
    </source>
</evidence>
<dbReference type="InterPro" id="IPR008271">
    <property type="entry name" value="Ser/Thr_kinase_AS"/>
</dbReference>
<keyword evidence="11 19" id="KW-0472">Membrane</keyword>
<dbReference type="SMART" id="SM00473">
    <property type="entry name" value="PAN_AP"/>
    <property type="match status" value="1"/>
</dbReference>
<dbReference type="InterPro" id="IPR001245">
    <property type="entry name" value="Ser-Thr/Tyr_kinase_cat_dom"/>
</dbReference>
<dbReference type="Pfam" id="PF07714">
    <property type="entry name" value="PK_Tyr_Ser-Thr"/>
    <property type="match status" value="1"/>
</dbReference>
<comment type="caution">
    <text evidence="17">Lacks conserved residue(s) required for the propagation of feature annotation.</text>
</comment>
<evidence type="ECO:0000313" key="25">
    <source>
        <dbReference type="EMBL" id="KDP20843.1"/>
    </source>
</evidence>
<dbReference type="KEGG" id="jcu:105649421"/>
<dbReference type="SUPFAM" id="SSF51110">
    <property type="entry name" value="alpha-D-mannose-specific plant lectins"/>
    <property type="match status" value="1"/>
</dbReference>
<dbReference type="CDD" id="cd14066">
    <property type="entry name" value="STKc_IRAK"/>
    <property type="match status" value="1"/>
</dbReference>
<keyword evidence="17" id="KW-0245">EGF-like domain</keyword>
<sequence length="836" mass="93437">MNQPIVSLTISLLFLISQLCTSIDTITPAHPIKDGEFLVSSGEVFQLGFFSPGNSKLRYVGIWYYKVLERSVIWVANRDNPINDSSGVLAIDKRGSLVLYEKNQTLPLWSTNVSSSSTNNSVAQLLDSGNLALVERDSNGAVLWESFDYPTDTLLPYMKLGLNRRTGKEWFLSSWKSKDDPATGNIFYRIDPTGYPQLFLYKGLDPLWRGGPWTGHRWSGVPEMTRNYIFNVSFVNNNDEVSIMYGITISNASIFSRMMINESGIVQRATWNGRDRRWVTFWSDPKEECDNFRECGANSNCDPYDSDSFICKCLPGFEPKSPRDWYLRDGSGGCVRKDGVSTCKSGEGFVKLERVRVPDTRMVHANMSMNLKACEQECLKNCSCTAYASADETGIGCLTWSGDLVDTRTYSSVGQDIYVRVDAAELAKHSKSKGPVSKEGLEAIIIASVALTLFLVLYLAYCLVKRKRRASDIRSKSLFSFTASPTFLGDSESGKGSDEGAILDLPHFDLSAIAAATNNFSDSNKLGEGGFGSVYKGTLHGGKEIAVKRLSKHSGQGSNEFKNEVSLIAKLQHRNLVRMLGYCIKDREKMLIYEYLPNKSLDFYIFDEEKRSLLDWSTRHNIICGIARGILYLHQDSRLRIIHRDLKASNVLLDESMHPKISDFGMARIFGVDQIEANTNRVVGTYGYMSPEYAMQGLFSVKSDVYSFGVLLIEIVTGRKNSSYYEEATSSNLVGYVWELWKDGRSLEIVDVQLGESYREHEVLKCIQIGLLCVQESAVDRPTMSTVVFMLSNDSILPSPKQPAFIMKRSYNSGDPSTSGGANSVNELTITMLEAR</sequence>
<dbReference type="FunFam" id="3.30.200.20:FF:000195">
    <property type="entry name" value="G-type lectin S-receptor-like serine/threonine-protein kinase"/>
    <property type="match status" value="1"/>
</dbReference>
<evidence type="ECO:0000256" key="16">
    <source>
        <dbReference type="PIRNR" id="PIRNR000641"/>
    </source>
</evidence>
<evidence type="ECO:0000256" key="7">
    <source>
        <dbReference type="ARBA" id="ARBA00022741"/>
    </source>
</evidence>
<dbReference type="Proteomes" id="UP000027138">
    <property type="component" value="Unassembled WGS sequence"/>
</dbReference>
<dbReference type="PIRSF" id="PIRSF000641">
    <property type="entry name" value="SRK"/>
    <property type="match status" value="1"/>
</dbReference>
<feature type="transmembrane region" description="Helical" evidence="19">
    <location>
        <begin position="443"/>
        <end position="464"/>
    </location>
</feature>
<evidence type="ECO:0000256" key="9">
    <source>
        <dbReference type="ARBA" id="ARBA00022840"/>
    </source>
</evidence>
<dbReference type="Gene3D" id="2.90.10.10">
    <property type="entry name" value="Bulb-type lectin domain"/>
    <property type="match status" value="1"/>
</dbReference>
<dbReference type="GO" id="GO:0106310">
    <property type="term" value="F:protein serine kinase activity"/>
    <property type="evidence" value="ECO:0007669"/>
    <property type="project" value="RHEA"/>
</dbReference>
<dbReference type="InterPro" id="IPR000719">
    <property type="entry name" value="Prot_kinase_dom"/>
</dbReference>
<dbReference type="SMART" id="SM00220">
    <property type="entry name" value="S_TKc"/>
    <property type="match status" value="1"/>
</dbReference>
<dbReference type="AlphaFoldDB" id="A0A067JDL1"/>
<feature type="domain" description="Bulb-type lectin" evidence="23">
    <location>
        <begin position="23"/>
        <end position="146"/>
    </location>
</feature>
<evidence type="ECO:0000256" key="15">
    <source>
        <dbReference type="ARBA" id="ARBA00048679"/>
    </source>
</evidence>
<keyword evidence="6 20" id="KW-0732">Signal</keyword>
<evidence type="ECO:0000256" key="3">
    <source>
        <dbReference type="ARBA" id="ARBA00022527"/>
    </source>
</evidence>
<feature type="domain" description="Protein kinase" evidence="21">
    <location>
        <begin position="520"/>
        <end position="797"/>
    </location>
</feature>
<evidence type="ECO:0000256" key="10">
    <source>
        <dbReference type="ARBA" id="ARBA00022989"/>
    </source>
</evidence>
<dbReference type="SMART" id="SM00108">
    <property type="entry name" value="B_lectin"/>
    <property type="match status" value="1"/>
</dbReference>
<feature type="domain" description="EGF-like" evidence="22">
    <location>
        <begin position="285"/>
        <end position="323"/>
    </location>
</feature>
<comment type="subcellular location">
    <subcellularLocation>
        <location evidence="1">Cell membrane</location>
        <topology evidence="1">Single-pass type I membrane protein</topology>
    </subcellularLocation>
</comment>
<dbReference type="InterPro" id="IPR017441">
    <property type="entry name" value="Protein_kinase_ATP_BS"/>
</dbReference>
<evidence type="ECO:0000256" key="14">
    <source>
        <dbReference type="ARBA" id="ARBA00047899"/>
    </source>
</evidence>
<dbReference type="InterPro" id="IPR024171">
    <property type="entry name" value="SRK-like_kinase"/>
</dbReference>
<dbReference type="InterPro" id="IPR036426">
    <property type="entry name" value="Bulb-type_lectin_dom_sf"/>
</dbReference>
<dbReference type="EC" id="2.7.11.1" evidence="16"/>
<evidence type="ECO:0000313" key="26">
    <source>
        <dbReference type="Proteomes" id="UP000027138"/>
    </source>
</evidence>
<dbReference type="OrthoDB" id="1933550at2759"/>
<evidence type="ECO:0000256" key="8">
    <source>
        <dbReference type="ARBA" id="ARBA00022777"/>
    </source>
</evidence>
<reference evidence="25 26" key="1">
    <citation type="journal article" date="2014" name="PLoS ONE">
        <title>Global Analysis of Gene Expression Profiles in Physic Nut (Jatropha curcas L.) Seedlings Exposed to Salt Stress.</title>
        <authorList>
            <person name="Zhang L."/>
            <person name="Zhang C."/>
            <person name="Wu P."/>
            <person name="Chen Y."/>
            <person name="Li M."/>
            <person name="Jiang H."/>
            <person name="Wu G."/>
        </authorList>
    </citation>
    <scope>NUCLEOTIDE SEQUENCE [LARGE SCALE GENOMIC DNA]</scope>
    <source>
        <strain evidence="26">cv. GZQX0401</strain>
        <tissue evidence="25">Young leaves</tissue>
    </source>
</reference>
<dbReference type="Gene3D" id="3.30.200.20">
    <property type="entry name" value="Phosphorylase Kinase, domain 1"/>
    <property type="match status" value="1"/>
</dbReference>
<evidence type="ECO:0000256" key="11">
    <source>
        <dbReference type="ARBA" id="ARBA00023136"/>
    </source>
</evidence>
<evidence type="ECO:0000256" key="5">
    <source>
        <dbReference type="ARBA" id="ARBA00022692"/>
    </source>
</evidence>
<gene>
    <name evidence="25" type="ORF">JCGZ_21314</name>
</gene>